<organism evidence="2 3">
    <name type="scientific">Roseisolibacter agri</name>
    <dbReference type="NCBI Taxonomy" id="2014610"/>
    <lineage>
        <taxon>Bacteria</taxon>
        <taxon>Pseudomonadati</taxon>
        <taxon>Gemmatimonadota</taxon>
        <taxon>Gemmatimonadia</taxon>
        <taxon>Gemmatimonadales</taxon>
        <taxon>Gemmatimonadaceae</taxon>
        <taxon>Roseisolibacter</taxon>
    </lineage>
</organism>
<evidence type="ECO:0000313" key="3">
    <source>
        <dbReference type="Proteomes" id="UP001161325"/>
    </source>
</evidence>
<comment type="caution">
    <text evidence="2">The sequence shown here is derived from an EMBL/GenBank/DDBJ whole genome shotgun (WGS) entry which is preliminary data.</text>
</comment>
<proteinExistence type="predicted"/>
<dbReference type="PROSITE" id="PS51819">
    <property type="entry name" value="VOC"/>
    <property type="match status" value="1"/>
</dbReference>
<dbReference type="Pfam" id="PF00903">
    <property type="entry name" value="Glyoxalase"/>
    <property type="match status" value="1"/>
</dbReference>
<accession>A0AA37V1R5</accession>
<dbReference type="SUPFAM" id="SSF54593">
    <property type="entry name" value="Glyoxalase/Bleomycin resistance protein/Dihydroxybiphenyl dioxygenase"/>
    <property type="match status" value="1"/>
</dbReference>
<dbReference type="PANTHER" id="PTHR21366">
    <property type="entry name" value="GLYOXALASE FAMILY PROTEIN"/>
    <property type="match status" value="1"/>
</dbReference>
<dbReference type="PANTHER" id="PTHR21366:SF22">
    <property type="entry name" value="VOC DOMAIN-CONTAINING PROTEIN"/>
    <property type="match status" value="1"/>
</dbReference>
<dbReference type="Gene3D" id="3.10.180.10">
    <property type="entry name" value="2,3-Dihydroxybiphenyl 1,2-Dioxygenase, domain 1"/>
    <property type="match status" value="1"/>
</dbReference>
<protein>
    <submittedName>
        <fullName evidence="2">Bleomycin resistance protein</fullName>
    </submittedName>
</protein>
<evidence type="ECO:0000313" key="2">
    <source>
        <dbReference type="EMBL" id="GLC24177.1"/>
    </source>
</evidence>
<evidence type="ECO:0000259" key="1">
    <source>
        <dbReference type="PROSITE" id="PS51819"/>
    </source>
</evidence>
<keyword evidence="3" id="KW-1185">Reference proteome</keyword>
<dbReference type="EMBL" id="BRXS01000001">
    <property type="protein sequence ID" value="GLC24177.1"/>
    <property type="molecule type" value="Genomic_DNA"/>
</dbReference>
<dbReference type="Proteomes" id="UP001161325">
    <property type="component" value="Unassembled WGS sequence"/>
</dbReference>
<sequence>MDAPAPPARVLESCLYAADLAAAARFYEDVLRLTPFARVEGRHVFFRCGPGVFLLFAPEVTATTPGAVGGVPVPAHGAHGPGHVAFAVADDTLDGWRAHLAAHAVAIEAEITWPRGGRSLYVRDPAGNSVELASPSLWGLAL</sequence>
<dbReference type="AlphaFoldDB" id="A0AA37V1R5"/>
<dbReference type="RefSeq" id="WP_284348627.1">
    <property type="nucleotide sequence ID" value="NZ_BRXS01000001.1"/>
</dbReference>
<reference evidence="2" key="1">
    <citation type="submission" date="2022-08" db="EMBL/GenBank/DDBJ databases">
        <title>Draft genome sequencing of Roseisolibacter agri AW1220.</title>
        <authorList>
            <person name="Tobiishi Y."/>
            <person name="Tonouchi A."/>
        </authorList>
    </citation>
    <scope>NUCLEOTIDE SEQUENCE</scope>
    <source>
        <strain evidence="2">AW1220</strain>
    </source>
</reference>
<dbReference type="InterPro" id="IPR029068">
    <property type="entry name" value="Glyas_Bleomycin-R_OHBP_Dase"/>
</dbReference>
<feature type="domain" description="VOC" evidence="1">
    <location>
        <begin position="9"/>
        <end position="135"/>
    </location>
</feature>
<gene>
    <name evidence="2" type="ORF">rosag_06900</name>
</gene>
<dbReference type="InterPro" id="IPR004360">
    <property type="entry name" value="Glyas_Fos-R_dOase_dom"/>
</dbReference>
<name>A0AA37V1R5_9BACT</name>
<dbReference type="InterPro" id="IPR050383">
    <property type="entry name" value="GlyoxalaseI/FosfomycinResist"/>
</dbReference>
<dbReference type="InterPro" id="IPR037523">
    <property type="entry name" value="VOC_core"/>
</dbReference>